<evidence type="ECO:0000259" key="10">
    <source>
        <dbReference type="PROSITE" id="PS01124"/>
    </source>
</evidence>
<dbReference type="InterPro" id="IPR051912">
    <property type="entry name" value="Alkylbase_DNA_Glycosylase/TA"/>
</dbReference>
<organism evidence="11 12">
    <name type="scientific">Nesterenkonia rhizosphaerae</name>
    <dbReference type="NCBI Taxonomy" id="1348272"/>
    <lineage>
        <taxon>Bacteria</taxon>
        <taxon>Bacillati</taxon>
        <taxon>Actinomycetota</taxon>
        <taxon>Actinomycetes</taxon>
        <taxon>Micrococcales</taxon>
        <taxon>Micrococcaceae</taxon>
        <taxon>Nesterenkonia</taxon>
    </lineage>
</organism>
<keyword evidence="9" id="KW-0234">DNA repair</keyword>
<dbReference type="Pfam" id="PF02805">
    <property type="entry name" value="Ada_Zn_binding"/>
    <property type="match status" value="1"/>
</dbReference>
<keyword evidence="8" id="KW-0804">Transcription</keyword>
<feature type="domain" description="HTH araC/xylS-type" evidence="10">
    <location>
        <begin position="99"/>
        <end position="197"/>
    </location>
</feature>
<dbReference type="CDD" id="cd00056">
    <property type="entry name" value="ENDO3c"/>
    <property type="match status" value="1"/>
</dbReference>
<dbReference type="InterPro" id="IPR035451">
    <property type="entry name" value="Ada-like_dom_sf"/>
</dbReference>
<dbReference type="SMART" id="SM00478">
    <property type="entry name" value="ENDO3c"/>
    <property type="match status" value="1"/>
</dbReference>
<dbReference type="Gene3D" id="1.10.340.30">
    <property type="entry name" value="Hypothetical protein, domain 2"/>
    <property type="match status" value="1"/>
</dbReference>
<dbReference type="Gene3D" id="1.10.10.60">
    <property type="entry name" value="Homeodomain-like"/>
    <property type="match status" value="1"/>
</dbReference>
<evidence type="ECO:0000256" key="6">
    <source>
        <dbReference type="ARBA" id="ARBA00023015"/>
    </source>
</evidence>
<dbReference type="SUPFAM" id="SSF48150">
    <property type="entry name" value="DNA-glycosylase"/>
    <property type="match status" value="1"/>
</dbReference>
<dbReference type="Gene3D" id="3.30.310.20">
    <property type="entry name" value="DNA-3-methyladenine glycosylase AlkA, N-terminal domain"/>
    <property type="match status" value="1"/>
</dbReference>
<dbReference type="InterPro" id="IPR011257">
    <property type="entry name" value="DNA_glycosylase"/>
</dbReference>
<dbReference type="Proteomes" id="UP001500368">
    <property type="component" value="Unassembled WGS sequence"/>
</dbReference>
<dbReference type="InterPro" id="IPR037046">
    <property type="entry name" value="AlkA_N_sf"/>
</dbReference>
<protein>
    <recommendedName>
        <fullName evidence="3">DNA-3-methyladenine glycosylase II</fullName>
        <ecNumber evidence="3">3.2.2.21</ecNumber>
    </recommendedName>
</protein>
<reference evidence="12" key="1">
    <citation type="journal article" date="2019" name="Int. J. Syst. Evol. Microbiol.">
        <title>The Global Catalogue of Microorganisms (GCM) 10K type strain sequencing project: providing services to taxonomists for standard genome sequencing and annotation.</title>
        <authorList>
            <consortium name="The Broad Institute Genomics Platform"/>
            <consortium name="The Broad Institute Genome Sequencing Center for Infectious Disease"/>
            <person name="Wu L."/>
            <person name="Ma J."/>
        </authorList>
    </citation>
    <scope>NUCLEOTIDE SEQUENCE [LARGE SCALE GENOMIC DNA]</scope>
    <source>
        <strain evidence="12">JCM 19129</strain>
    </source>
</reference>
<comment type="cofactor">
    <cofactor evidence="2">
        <name>Zn(2+)</name>
        <dbReference type="ChEBI" id="CHEBI:29105"/>
    </cofactor>
</comment>
<dbReference type="InterPro" id="IPR009057">
    <property type="entry name" value="Homeodomain-like_sf"/>
</dbReference>
<dbReference type="Gene3D" id="1.10.1670.10">
    <property type="entry name" value="Helix-hairpin-Helix base-excision DNA repair enzymes (C-terminal)"/>
    <property type="match status" value="1"/>
</dbReference>
<dbReference type="SMART" id="SM01009">
    <property type="entry name" value="AlkA_N"/>
    <property type="match status" value="1"/>
</dbReference>
<dbReference type="PANTHER" id="PTHR43003">
    <property type="entry name" value="DNA-3-METHYLADENINE GLYCOSYLASE"/>
    <property type="match status" value="1"/>
</dbReference>
<dbReference type="Gene3D" id="3.40.10.10">
    <property type="entry name" value="DNA Methylphosphotriester Repair Domain"/>
    <property type="match status" value="1"/>
</dbReference>
<keyword evidence="12" id="KW-1185">Reference proteome</keyword>
<dbReference type="InterPro" id="IPR023170">
    <property type="entry name" value="HhH_base_excis_C"/>
</dbReference>
<dbReference type="Pfam" id="PF12833">
    <property type="entry name" value="HTH_18"/>
    <property type="match status" value="1"/>
</dbReference>
<evidence type="ECO:0000313" key="12">
    <source>
        <dbReference type="Proteomes" id="UP001500368"/>
    </source>
</evidence>
<dbReference type="EC" id="3.2.2.21" evidence="3"/>
<evidence type="ECO:0000256" key="7">
    <source>
        <dbReference type="ARBA" id="ARBA00023159"/>
    </source>
</evidence>
<evidence type="ECO:0000256" key="3">
    <source>
        <dbReference type="ARBA" id="ARBA00012000"/>
    </source>
</evidence>
<dbReference type="PANTHER" id="PTHR43003:SF13">
    <property type="entry name" value="DNA-3-METHYLADENINE GLYCOSYLASE 2"/>
    <property type="match status" value="1"/>
</dbReference>
<dbReference type="SUPFAM" id="SSF55945">
    <property type="entry name" value="TATA-box binding protein-like"/>
    <property type="match status" value="1"/>
</dbReference>
<dbReference type="InterPro" id="IPR010316">
    <property type="entry name" value="AlkA_N"/>
</dbReference>
<evidence type="ECO:0000256" key="8">
    <source>
        <dbReference type="ARBA" id="ARBA00023163"/>
    </source>
</evidence>
<evidence type="ECO:0000256" key="2">
    <source>
        <dbReference type="ARBA" id="ARBA00001947"/>
    </source>
</evidence>
<name>A0ABP9G1D1_9MICC</name>
<gene>
    <name evidence="11" type="ORF">GCM10025790_17920</name>
</gene>
<dbReference type="SUPFAM" id="SSF57884">
    <property type="entry name" value="Ada DNA repair protein, N-terminal domain (N-Ada 10)"/>
    <property type="match status" value="1"/>
</dbReference>
<dbReference type="InterPro" id="IPR018060">
    <property type="entry name" value="HTH_AraC"/>
</dbReference>
<keyword evidence="4" id="KW-0808">Transferase</keyword>
<dbReference type="EMBL" id="BAABLW010000007">
    <property type="protein sequence ID" value="GAA4921770.1"/>
    <property type="molecule type" value="Genomic_DNA"/>
</dbReference>
<evidence type="ECO:0000256" key="4">
    <source>
        <dbReference type="ARBA" id="ARBA00022603"/>
    </source>
</evidence>
<dbReference type="RefSeq" id="WP_345477700.1">
    <property type="nucleotide sequence ID" value="NZ_BAABLW010000007.1"/>
</dbReference>
<evidence type="ECO:0000313" key="11">
    <source>
        <dbReference type="EMBL" id="GAA4921770.1"/>
    </source>
</evidence>
<dbReference type="PROSITE" id="PS01124">
    <property type="entry name" value="HTH_ARAC_FAMILY_2"/>
    <property type="match status" value="1"/>
</dbReference>
<dbReference type="SMART" id="SM00342">
    <property type="entry name" value="HTH_ARAC"/>
    <property type="match status" value="1"/>
</dbReference>
<comment type="caution">
    <text evidence="11">The sequence shown here is derived from an EMBL/GenBank/DDBJ whole genome shotgun (WGS) entry which is preliminary data.</text>
</comment>
<comment type="catalytic activity">
    <reaction evidence="1">
        <text>Hydrolysis of alkylated DNA, releasing 3-methyladenine, 3-methylguanine, 7-methylguanine and 7-methyladenine.</text>
        <dbReference type="EC" id="3.2.2.21"/>
    </reaction>
</comment>
<evidence type="ECO:0000256" key="9">
    <source>
        <dbReference type="ARBA" id="ARBA00023204"/>
    </source>
</evidence>
<evidence type="ECO:0000256" key="1">
    <source>
        <dbReference type="ARBA" id="ARBA00000086"/>
    </source>
</evidence>
<keyword evidence="4" id="KW-0489">Methyltransferase</keyword>
<dbReference type="Pfam" id="PF06029">
    <property type="entry name" value="AlkA_N"/>
    <property type="match status" value="1"/>
</dbReference>
<dbReference type="InterPro" id="IPR004026">
    <property type="entry name" value="Ada_DNA_repair_Zn-bd"/>
</dbReference>
<dbReference type="InterPro" id="IPR003265">
    <property type="entry name" value="HhH-GPD_domain"/>
</dbReference>
<keyword evidence="6" id="KW-0805">Transcription regulation</keyword>
<accession>A0ABP9G1D1</accession>
<evidence type="ECO:0000256" key="5">
    <source>
        <dbReference type="ARBA" id="ARBA00022763"/>
    </source>
</evidence>
<proteinExistence type="predicted"/>
<dbReference type="SUPFAM" id="SSF46689">
    <property type="entry name" value="Homeodomain-like"/>
    <property type="match status" value="1"/>
</dbReference>
<sequence>MTSDRTLPRLTQPDAEFAERYRAVQAGDKRFDGQFFTAVSSTGIYCRPSCPALTPKPENVTFYLTSAAAHAAGYRACKRCLPEASPGTPQWNLRQDLAARAMRLISEGIMNDGGVQALSERLGYTSRHLHRTLISELGASPVALARAHRAQIARTLLISTDLPAAEVAFAAGFHSLRQFNHTMQEIFAATPLQIRRTSRKPGTVDSRSAGESTAASFTDPAANRLHLHLALPTRQPYDAPGIFSFLAERALPGVETAELTEATLRYARTLQLPHGPAAVEVTATAGQAGWQLSMHCEVSSLADIPLLVGRIRRSFDLDADPVAVDSALSTDAVLAPLVAARPGIRLPGALDAQEYLTRAVVGQQISVRAARTHLSRLVQLLGTPYASSIPGLTLLFPTPQQLLDGIPEPAAEQGPSDPERPLRLPARSVRTVRSLASAAVNGDLTLHTGTDPETLRAQLCAMPGIGEWTASYLLLRVLSPPDIWMTGDVALVAGARRLGLISTSTPTTTAHRLLRDHARRWSPWRSYAAMHLWSAAAVPDRHHRSERSST</sequence>
<keyword evidence="5" id="KW-0227">DNA damage</keyword>
<keyword evidence="7" id="KW-0010">Activator</keyword>